<dbReference type="SUPFAM" id="SSF50630">
    <property type="entry name" value="Acid proteases"/>
    <property type="match status" value="1"/>
</dbReference>
<dbReference type="AlphaFoldDB" id="A0A9Q0IPR9"/>
<reference evidence="2" key="1">
    <citation type="submission" date="2022-07" db="EMBL/GenBank/DDBJ databases">
        <title>Chromosome-level genome of Muraenolepis orangiensis.</title>
        <authorList>
            <person name="Kim J."/>
        </authorList>
    </citation>
    <scope>NUCLEOTIDE SEQUENCE</scope>
    <source>
        <strain evidence="2">KU_S4_2022</strain>
        <tissue evidence="2">Muscle</tissue>
    </source>
</reference>
<comment type="caution">
    <text evidence="2">The sequence shown here is derived from an EMBL/GenBank/DDBJ whole genome shotgun (WGS) entry which is preliminary data.</text>
</comment>
<feature type="compositionally biased region" description="Polar residues" evidence="1">
    <location>
        <begin position="16"/>
        <end position="36"/>
    </location>
</feature>
<dbReference type="OrthoDB" id="775972at2759"/>
<dbReference type="InterPro" id="IPR021109">
    <property type="entry name" value="Peptidase_aspartic_dom_sf"/>
</dbReference>
<protein>
    <submittedName>
        <fullName evidence="2">Uncharacterized protein</fullName>
    </submittedName>
</protein>
<keyword evidence="3" id="KW-1185">Reference proteome</keyword>
<dbReference type="Proteomes" id="UP001148018">
    <property type="component" value="Unassembled WGS sequence"/>
</dbReference>
<evidence type="ECO:0000313" key="2">
    <source>
        <dbReference type="EMBL" id="KAJ3604676.1"/>
    </source>
</evidence>
<organism evidence="2 3">
    <name type="scientific">Muraenolepis orangiensis</name>
    <name type="common">Patagonian moray cod</name>
    <dbReference type="NCBI Taxonomy" id="630683"/>
    <lineage>
        <taxon>Eukaryota</taxon>
        <taxon>Metazoa</taxon>
        <taxon>Chordata</taxon>
        <taxon>Craniata</taxon>
        <taxon>Vertebrata</taxon>
        <taxon>Euteleostomi</taxon>
        <taxon>Actinopterygii</taxon>
        <taxon>Neopterygii</taxon>
        <taxon>Teleostei</taxon>
        <taxon>Neoteleostei</taxon>
        <taxon>Acanthomorphata</taxon>
        <taxon>Zeiogadaria</taxon>
        <taxon>Gadariae</taxon>
        <taxon>Gadiformes</taxon>
        <taxon>Muraenolepidoidei</taxon>
        <taxon>Muraenolepididae</taxon>
        <taxon>Muraenolepis</taxon>
    </lineage>
</organism>
<evidence type="ECO:0000313" key="3">
    <source>
        <dbReference type="Proteomes" id="UP001148018"/>
    </source>
</evidence>
<dbReference type="EMBL" id="JANIIK010000044">
    <property type="protein sequence ID" value="KAJ3604676.1"/>
    <property type="molecule type" value="Genomic_DNA"/>
</dbReference>
<evidence type="ECO:0000256" key="1">
    <source>
        <dbReference type="SAM" id="MobiDB-lite"/>
    </source>
</evidence>
<gene>
    <name evidence="2" type="ORF">NHX12_029416</name>
</gene>
<name>A0A9Q0IPR9_9TELE</name>
<sequence>MEGVGGGKRQRVDAATLSSTSHAEVSPFSSRRQATSLTLPSTVNNATLASFGQMEVSTNPSFREETVACCQGAWQDVDTGQTVERDGAELVAGTGDVVKPYCVYVRINGARVNMELDTGAAVSVISEGSKQPSSHPIGRLARLHTGLYRCALQAYPPSTLHVLAGLQVKAGLLT</sequence>
<proteinExistence type="predicted"/>
<feature type="region of interest" description="Disordered" evidence="1">
    <location>
        <begin position="1"/>
        <end position="36"/>
    </location>
</feature>
<accession>A0A9Q0IPR9</accession>